<reference evidence="5 6" key="1">
    <citation type="submission" date="2015-07" db="EMBL/GenBank/DDBJ databases">
        <title>The genome of the fungus Escovopsis weberi, a specialized disease agent of ant agriculture.</title>
        <authorList>
            <person name="de Man T.J."/>
            <person name="Stajich J.E."/>
            <person name="Kubicek C.P."/>
            <person name="Chenthamara K."/>
            <person name="Atanasova L."/>
            <person name="Druzhinina I.S."/>
            <person name="Birnbaum S."/>
            <person name="Barribeau S.M."/>
            <person name="Teiling C."/>
            <person name="Suen G."/>
            <person name="Currie C."/>
            <person name="Gerardo N.M."/>
        </authorList>
    </citation>
    <scope>NUCLEOTIDE SEQUENCE [LARGE SCALE GENOMIC DNA]</scope>
</reference>
<feature type="domain" description="Homeobox" evidence="4">
    <location>
        <begin position="17"/>
        <end position="59"/>
    </location>
</feature>
<dbReference type="PANTHER" id="PTHR24323">
    <property type="entry name" value="CEH-10 HOMEODOMAIN-CONTAINING HOMOLOG"/>
    <property type="match status" value="1"/>
</dbReference>
<evidence type="ECO:0000313" key="6">
    <source>
        <dbReference type="Proteomes" id="UP000053831"/>
    </source>
</evidence>
<name>A0A0M8MTZ1_ESCWE</name>
<sequence>MPAPLSPSSNEKHPKGKRKRTATKDKLILEEAYSINPKPDKQARLEIVNRVSLNEKEVQSQCHNLPA</sequence>
<evidence type="ECO:0000256" key="3">
    <source>
        <dbReference type="SAM" id="MobiDB-lite"/>
    </source>
</evidence>
<dbReference type="GO" id="GO:0000976">
    <property type="term" value="F:transcription cis-regulatory region binding"/>
    <property type="evidence" value="ECO:0007669"/>
    <property type="project" value="TreeGrafter"/>
</dbReference>
<dbReference type="Proteomes" id="UP000053831">
    <property type="component" value="Unassembled WGS sequence"/>
</dbReference>
<dbReference type="EMBL" id="LGSR01000029">
    <property type="protein sequence ID" value="KOS16727.1"/>
    <property type="molecule type" value="Genomic_DNA"/>
</dbReference>
<comment type="subcellular location">
    <subcellularLocation>
        <location evidence="1 2">Nucleus</location>
    </subcellularLocation>
</comment>
<evidence type="ECO:0000259" key="4">
    <source>
        <dbReference type="Pfam" id="PF00046"/>
    </source>
</evidence>
<dbReference type="OrthoDB" id="6159439at2759"/>
<dbReference type="SUPFAM" id="SSF46689">
    <property type="entry name" value="Homeodomain-like"/>
    <property type="match status" value="1"/>
</dbReference>
<protein>
    <recommendedName>
        <fullName evidence="4">Homeobox domain-containing protein</fullName>
    </recommendedName>
</protein>
<dbReference type="AlphaFoldDB" id="A0A0M8MTZ1"/>
<proteinExistence type="predicted"/>
<keyword evidence="6" id="KW-1185">Reference proteome</keyword>
<organism evidence="5 6">
    <name type="scientific">Escovopsis weberi</name>
    <dbReference type="NCBI Taxonomy" id="150374"/>
    <lineage>
        <taxon>Eukaryota</taxon>
        <taxon>Fungi</taxon>
        <taxon>Dikarya</taxon>
        <taxon>Ascomycota</taxon>
        <taxon>Pezizomycotina</taxon>
        <taxon>Sordariomycetes</taxon>
        <taxon>Hypocreomycetidae</taxon>
        <taxon>Hypocreales</taxon>
        <taxon>Hypocreaceae</taxon>
        <taxon>Escovopsis</taxon>
    </lineage>
</organism>
<accession>A0A0M8MTZ1</accession>
<evidence type="ECO:0000256" key="1">
    <source>
        <dbReference type="ARBA" id="ARBA00004123"/>
    </source>
</evidence>
<dbReference type="InterPro" id="IPR051775">
    <property type="entry name" value="Homeobox_domain"/>
</dbReference>
<dbReference type="Gene3D" id="1.10.10.60">
    <property type="entry name" value="Homeodomain-like"/>
    <property type="match status" value="1"/>
</dbReference>
<gene>
    <name evidence="5" type="ORF">ESCO_004824</name>
</gene>
<dbReference type="GO" id="GO:0006355">
    <property type="term" value="P:regulation of DNA-templated transcription"/>
    <property type="evidence" value="ECO:0007669"/>
    <property type="project" value="TreeGrafter"/>
</dbReference>
<keyword evidence="2" id="KW-0539">Nucleus</keyword>
<comment type="caution">
    <text evidence="5">The sequence shown here is derived from an EMBL/GenBank/DDBJ whole genome shotgun (WGS) entry which is preliminary data.</text>
</comment>
<feature type="region of interest" description="Disordered" evidence="3">
    <location>
        <begin position="1"/>
        <end position="25"/>
    </location>
</feature>
<evidence type="ECO:0000256" key="2">
    <source>
        <dbReference type="RuleBase" id="RU000682"/>
    </source>
</evidence>
<keyword evidence="2" id="KW-0238">DNA-binding</keyword>
<evidence type="ECO:0000313" key="5">
    <source>
        <dbReference type="EMBL" id="KOS16727.1"/>
    </source>
</evidence>
<dbReference type="PANTHER" id="PTHR24323:SF7">
    <property type="entry name" value="HOMEOBOX DOMAIN-CONTAINING PROTEIN"/>
    <property type="match status" value="1"/>
</dbReference>
<dbReference type="Pfam" id="PF00046">
    <property type="entry name" value="Homeodomain"/>
    <property type="match status" value="1"/>
</dbReference>
<dbReference type="STRING" id="150374.A0A0M8MTZ1"/>
<keyword evidence="2" id="KW-0371">Homeobox</keyword>
<dbReference type="InterPro" id="IPR009057">
    <property type="entry name" value="Homeodomain-like_sf"/>
</dbReference>
<dbReference type="InterPro" id="IPR001356">
    <property type="entry name" value="HD"/>
</dbReference>
<dbReference type="GO" id="GO:0005634">
    <property type="term" value="C:nucleus"/>
    <property type="evidence" value="ECO:0007669"/>
    <property type="project" value="UniProtKB-SubCell"/>
</dbReference>